<dbReference type="HOGENOM" id="CLU_440169_0_0_1"/>
<dbReference type="STRING" id="321614.Q0UB51"/>
<dbReference type="AlphaFoldDB" id="Q0UB51"/>
<sequence>MFRTTLLRIRPHPLQFRKPYTRPYASEVKPTPTAQSRIERFNRRLPTFLHKYTRALGNAPISHITSFLILHELTAVIPLFGLAAYFHYTHWLPSWFAEGAFVLNGVERFGRYFKRKGWIRSDEAEEAALEVRELQHDKEEIREDEKGQKETRLRRVDKAWNVSEGGVRLVVEFATAYAITKALLVPRIMFSVWATPAFARWTVVPVVAKVGRLFKRGKKSSGAGTGAVEGESCRDVFDLSRQLALGWENISKSTTTKMCFSDQDTYTTRMRVRKGERYSEEYSQPRYGMSWRRRNGLGGSYYPSNYYCRRPSGRYMSGAITHNRYSRYGGQAQRYGYGQRGYGYGQQGYGYGRQGFPQQIGYPPGVFPGGYIGQSSGYGRYYPDNRVAMQHHGAMAYPKPRHQYIYTPRYGQRGVLTYAGQTPNGAPPTGVIPNGGMGIGMGMGYSGAGMGMGMGVGVGVAAGGYYPGVQAARSYYQPRNSYYGGGANYYNGYSSYHPSYAPAYSGYYNYNMYGSLYPLANFYSPYQRSYYNTVPSYGYATQAYVYPPGPSATTTTTTYHVQNSHVGGAGYRHDYVPTAQAPAREDYQTEARRVATERGAYDLRRIKPADARSDDPFWCRERNGEWHLRTYYQIENECHPGTWKMDAEQGFLVFHRD</sequence>
<dbReference type="VEuPathDB" id="FungiDB:JI435_307450"/>
<dbReference type="InParanoid" id="Q0UB51"/>
<dbReference type="VEuPathDB" id="FungiDB:JI435_110130"/>
<evidence type="ECO:0000313" key="3">
    <source>
        <dbReference type="Proteomes" id="UP000001055"/>
    </source>
</evidence>
<dbReference type="KEGG" id="pno:SNOG_11013"/>
<gene>
    <name evidence="2" type="ORF">SNOG_11013</name>
</gene>
<name>Q0UB51_PHANO</name>
<keyword evidence="1" id="KW-0175">Coiled coil</keyword>
<dbReference type="GeneID" id="5978173"/>
<organism evidence="2 3">
    <name type="scientific">Phaeosphaeria nodorum (strain SN15 / ATCC MYA-4574 / FGSC 10173)</name>
    <name type="common">Glume blotch fungus</name>
    <name type="synonym">Parastagonospora nodorum</name>
    <dbReference type="NCBI Taxonomy" id="321614"/>
    <lineage>
        <taxon>Eukaryota</taxon>
        <taxon>Fungi</taxon>
        <taxon>Dikarya</taxon>
        <taxon>Ascomycota</taxon>
        <taxon>Pezizomycotina</taxon>
        <taxon>Dothideomycetes</taxon>
        <taxon>Pleosporomycetidae</taxon>
        <taxon>Pleosporales</taxon>
        <taxon>Pleosporineae</taxon>
        <taxon>Phaeosphaeriaceae</taxon>
        <taxon>Parastagonospora</taxon>
    </lineage>
</organism>
<evidence type="ECO:0000313" key="2">
    <source>
        <dbReference type="EMBL" id="EAT81512.2"/>
    </source>
</evidence>
<reference evidence="3" key="1">
    <citation type="journal article" date="2007" name="Plant Cell">
        <title>Dothideomycete-plant interactions illuminated by genome sequencing and EST analysis of the wheat pathogen Stagonospora nodorum.</title>
        <authorList>
            <person name="Hane J.K."/>
            <person name="Lowe R.G."/>
            <person name="Solomon P.S."/>
            <person name="Tan K.C."/>
            <person name="Schoch C.L."/>
            <person name="Spatafora J.W."/>
            <person name="Crous P.W."/>
            <person name="Kodira C."/>
            <person name="Birren B.W."/>
            <person name="Galagan J.E."/>
            <person name="Torriani S.F."/>
            <person name="McDonald B.A."/>
            <person name="Oliver R.P."/>
        </authorList>
    </citation>
    <scope>NUCLEOTIDE SEQUENCE [LARGE SCALE GENOMIC DNA]</scope>
    <source>
        <strain evidence="3">SN15 / ATCC MYA-4574 / FGSC 10173</strain>
    </source>
</reference>
<dbReference type="PANTHER" id="PTHR28002:SF1">
    <property type="entry name" value="MIOREX COMPLEX COMPONENT 11"/>
    <property type="match status" value="1"/>
</dbReference>
<dbReference type="InterPro" id="IPR018811">
    <property type="entry name" value="MRX11"/>
</dbReference>
<evidence type="ECO:0000256" key="1">
    <source>
        <dbReference type="SAM" id="Coils"/>
    </source>
</evidence>
<dbReference type="RefSeq" id="XP_001801265.1">
    <property type="nucleotide sequence ID" value="XM_001801213.1"/>
</dbReference>
<proteinExistence type="predicted"/>
<accession>Q0UB51</accession>
<dbReference type="Proteomes" id="UP000001055">
    <property type="component" value="Unassembled WGS sequence"/>
</dbReference>
<dbReference type="PANTHER" id="PTHR28002">
    <property type="entry name" value="MIOREX COMPLEX COMPONENT 11"/>
    <property type="match status" value="1"/>
</dbReference>
<feature type="coiled-coil region" evidence="1">
    <location>
        <begin position="124"/>
        <end position="151"/>
    </location>
</feature>
<dbReference type="Pfam" id="PF10306">
    <property type="entry name" value="FLILHELTA"/>
    <property type="match status" value="1"/>
</dbReference>
<dbReference type="EMBL" id="CH445342">
    <property type="protein sequence ID" value="EAT81512.2"/>
    <property type="molecule type" value="Genomic_DNA"/>
</dbReference>
<dbReference type="eggNOG" id="ENOG502S09K">
    <property type="taxonomic scope" value="Eukaryota"/>
</dbReference>
<protein>
    <submittedName>
        <fullName evidence="2">Uncharacterized protein</fullName>
    </submittedName>
</protein>